<feature type="compositionally biased region" description="Basic and acidic residues" evidence="1">
    <location>
        <begin position="1"/>
        <end position="12"/>
    </location>
</feature>
<protein>
    <submittedName>
        <fullName evidence="2">Uncharacterized protein</fullName>
    </submittedName>
</protein>
<evidence type="ECO:0000313" key="2">
    <source>
        <dbReference type="EMBL" id="OCB87740.1"/>
    </source>
</evidence>
<keyword evidence="3" id="KW-1185">Reference proteome</keyword>
<dbReference type="EMBL" id="LNZH02000188">
    <property type="protein sequence ID" value="OCB87740.1"/>
    <property type="molecule type" value="Genomic_DNA"/>
</dbReference>
<dbReference type="AlphaFoldDB" id="A0A9Q5HXM7"/>
<dbReference type="PANTHER" id="PTHR39398">
    <property type="entry name" value="YALI0F14311P"/>
    <property type="match status" value="1"/>
</dbReference>
<feature type="region of interest" description="Disordered" evidence="1">
    <location>
        <begin position="1"/>
        <end position="46"/>
    </location>
</feature>
<proteinExistence type="predicted"/>
<name>A0A9Q5HXM7_SANBA</name>
<accession>A0A9Q5HXM7</accession>
<gene>
    <name evidence="2" type="ORF">A7U60_g5062</name>
</gene>
<dbReference type="Proteomes" id="UP000757232">
    <property type="component" value="Unassembled WGS sequence"/>
</dbReference>
<dbReference type="OrthoDB" id="2100128at2759"/>
<reference evidence="2" key="1">
    <citation type="submission" date="2016-06" db="EMBL/GenBank/DDBJ databases">
        <title>Draft Genome sequence of the fungus Inonotus baumii.</title>
        <authorList>
            <person name="Zhu H."/>
            <person name="Lin W."/>
        </authorList>
    </citation>
    <scope>NUCLEOTIDE SEQUENCE</scope>
    <source>
        <strain evidence="2">821</strain>
    </source>
</reference>
<dbReference type="PANTHER" id="PTHR39398:SF1">
    <property type="entry name" value="CSN8_PSMD8_EIF3K DOMAIN-CONTAINING PROTEIN"/>
    <property type="match status" value="1"/>
</dbReference>
<sequence>MLRRLSLEDKGVAKSAPETMTGTEILPINDDRQQSGGDNAEGDRLKDKDVQEQYWKLVSERIESHWKEFPSRSDKSSSQAERESNILLFLRKLREGILSSHRKDRFALDVYETSFYLAITFNSPVQAASSLAHLPDIISAQPSNPRGAGEFDQSRLEALVVTSSVFRLTETFPSQMMFHRQMKFLKSLCCVKDKNNVALEWISSIRISINCRNYTKFANLTCEERVKTIIRGIHYLAAIKESDDAKRQRYARIALLSAVDELRRRLRSTVWTILRSAYREYALDSDTDTASWLAKSLFLKSGDKDIDVEDWLEQCEKDGHVVKKDGFQGRWIIRR</sequence>
<evidence type="ECO:0000256" key="1">
    <source>
        <dbReference type="SAM" id="MobiDB-lite"/>
    </source>
</evidence>
<comment type="caution">
    <text evidence="2">The sequence shown here is derived from an EMBL/GenBank/DDBJ whole genome shotgun (WGS) entry which is preliminary data.</text>
</comment>
<organism evidence="2 3">
    <name type="scientific">Sanghuangporus baumii</name>
    <name type="common">Phellinus baumii</name>
    <dbReference type="NCBI Taxonomy" id="108892"/>
    <lineage>
        <taxon>Eukaryota</taxon>
        <taxon>Fungi</taxon>
        <taxon>Dikarya</taxon>
        <taxon>Basidiomycota</taxon>
        <taxon>Agaricomycotina</taxon>
        <taxon>Agaricomycetes</taxon>
        <taxon>Hymenochaetales</taxon>
        <taxon>Hymenochaetaceae</taxon>
        <taxon>Sanghuangporus</taxon>
    </lineage>
</organism>
<evidence type="ECO:0000313" key="3">
    <source>
        <dbReference type="Proteomes" id="UP000757232"/>
    </source>
</evidence>